<sequence length="210" mass="23136">EFKDDQGYQVYPSTIHGLPTSGQTGYDRLYYKKGQTFVLNKSGVTDTYTLWYRTKPRDLHYGQATSGSGALVLEMSIDGKALNDYYNGMTVENRDQTLVEVITDYIGSTRKATVASTPVTDDWYGLVSELPEPFHHLIAPRAAMLAKDRHPDSKEKSTPGEKSIWVEDFVEALLAFGGSQNDVTSEDIFTDFGPGGAGFGVNIPGQGYNI</sequence>
<dbReference type="EMBL" id="LAZR01022839">
    <property type="protein sequence ID" value="KKL80488.1"/>
    <property type="molecule type" value="Genomic_DNA"/>
</dbReference>
<dbReference type="AlphaFoldDB" id="A0A0F9F2C4"/>
<gene>
    <name evidence="1" type="ORF">LCGC14_2004270</name>
</gene>
<evidence type="ECO:0000313" key="1">
    <source>
        <dbReference type="EMBL" id="KKL80488.1"/>
    </source>
</evidence>
<proteinExistence type="predicted"/>
<feature type="non-terminal residue" evidence="1">
    <location>
        <position position="1"/>
    </location>
</feature>
<accession>A0A0F9F2C4</accession>
<reference evidence="1" key="1">
    <citation type="journal article" date="2015" name="Nature">
        <title>Complex archaea that bridge the gap between prokaryotes and eukaryotes.</title>
        <authorList>
            <person name="Spang A."/>
            <person name="Saw J.H."/>
            <person name="Jorgensen S.L."/>
            <person name="Zaremba-Niedzwiedzka K."/>
            <person name="Martijn J."/>
            <person name="Lind A.E."/>
            <person name="van Eijk R."/>
            <person name="Schleper C."/>
            <person name="Guy L."/>
            <person name="Ettema T.J."/>
        </authorList>
    </citation>
    <scope>NUCLEOTIDE SEQUENCE</scope>
</reference>
<organism evidence="1">
    <name type="scientific">marine sediment metagenome</name>
    <dbReference type="NCBI Taxonomy" id="412755"/>
    <lineage>
        <taxon>unclassified sequences</taxon>
        <taxon>metagenomes</taxon>
        <taxon>ecological metagenomes</taxon>
    </lineage>
</organism>
<protein>
    <submittedName>
        <fullName evidence="1">Uncharacterized protein</fullName>
    </submittedName>
</protein>
<comment type="caution">
    <text evidence="1">The sequence shown here is derived from an EMBL/GenBank/DDBJ whole genome shotgun (WGS) entry which is preliminary data.</text>
</comment>
<name>A0A0F9F2C4_9ZZZZ</name>